<dbReference type="SUPFAM" id="SSF141072">
    <property type="entry name" value="CalX-like"/>
    <property type="match status" value="1"/>
</dbReference>
<reference evidence="2" key="1">
    <citation type="submission" date="2018-05" db="EMBL/GenBank/DDBJ databases">
        <authorList>
            <person name="Lanie J.A."/>
            <person name="Ng W.-L."/>
            <person name="Kazmierczak K.M."/>
            <person name="Andrzejewski T.M."/>
            <person name="Davidsen T.M."/>
            <person name="Wayne K.J."/>
            <person name="Tettelin H."/>
            <person name="Glass J.I."/>
            <person name="Rusch D."/>
            <person name="Podicherti R."/>
            <person name="Tsui H.-C.T."/>
            <person name="Winkler M.E."/>
        </authorList>
    </citation>
    <scope>NUCLEOTIDE SEQUENCE</scope>
</reference>
<keyword evidence="1" id="KW-0677">Repeat</keyword>
<feature type="non-terminal residue" evidence="2">
    <location>
        <position position="1"/>
    </location>
</feature>
<evidence type="ECO:0000256" key="1">
    <source>
        <dbReference type="ARBA" id="ARBA00022737"/>
    </source>
</evidence>
<dbReference type="PRINTS" id="PR00633">
    <property type="entry name" value="RCCNDNSATION"/>
</dbReference>
<dbReference type="Gene3D" id="2.130.10.30">
    <property type="entry name" value="Regulator of chromosome condensation 1/beta-lactamase-inhibitor protein II"/>
    <property type="match status" value="2"/>
</dbReference>
<proteinExistence type="predicted"/>
<dbReference type="Pfam" id="PF00415">
    <property type="entry name" value="RCC1"/>
    <property type="match status" value="2"/>
</dbReference>
<dbReference type="PANTHER" id="PTHR22870">
    <property type="entry name" value="REGULATOR OF CHROMOSOME CONDENSATION"/>
    <property type="match status" value="1"/>
</dbReference>
<feature type="non-terminal residue" evidence="2">
    <location>
        <position position="520"/>
    </location>
</feature>
<protein>
    <submittedName>
        <fullName evidence="2">Uncharacterized protein</fullName>
    </submittedName>
</protein>
<dbReference type="InterPro" id="IPR051210">
    <property type="entry name" value="Ub_ligase/GEF_domain"/>
</dbReference>
<gene>
    <name evidence="2" type="ORF">METZ01_LOCUS217231</name>
</gene>
<dbReference type="EMBL" id="UINC01050882">
    <property type="protein sequence ID" value="SVB64377.1"/>
    <property type="molecule type" value="Genomic_DNA"/>
</dbReference>
<dbReference type="AlphaFoldDB" id="A0A382FQI7"/>
<name>A0A382FQI7_9ZZZZ</name>
<organism evidence="2">
    <name type="scientific">marine metagenome</name>
    <dbReference type="NCBI Taxonomy" id="408172"/>
    <lineage>
        <taxon>unclassified sequences</taxon>
        <taxon>metagenomes</taxon>
        <taxon>ecological metagenomes</taxon>
    </lineage>
</organism>
<dbReference type="SUPFAM" id="SSF50985">
    <property type="entry name" value="RCC1/BLIP-II"/>
    <property type="match status" value="2"/>
</dbReference>
<dbReference type="Pfam" id="PF13540">
    <property type="entry name" value="RCC1_2"/>
    <property type="match status" value="2"/>
</dbReference>
<sequence>GLRSLRVVMSGSHRLPGAVGRALRFAAAALLLAISLLVAASTVAAAATISVTVSDGSTSVDESGTTDTFDVVLSEQPATSAVVSLSSSDPGEVTVSPATLTFTTENWNSAQTVTVTGVDDGEVDSAQTVTITLSGLGVTSISTGYGHTCAVTTAGGVKCWGDNQYGMLGDGTTTDRLIPVDVSGLTGGVAAIAVGTYHSCALTTSGGVKCWGFNHHGQLGSGTASWTSSLTPADVPGLTSGVASIDTGSAWTCVVTTAGGAKCWGYGSGPSPTDQYLPEELTSGVASFSLGHTYQCALTTSGGAKCGTSGGALGDVEGLTSGVASISAGTSQANSVGYLGCAVTTSGGAKCWGKNNYGQLGNGTTTDSPTPVDVSGLTSGVASISAGEATVCAVTTSGGAKCWGNNSFGRVGDGTTTDRSTPVDVSGLTSGVASIDSSDDPNSNYTCAVTTSGGATCWGLNQFGQLGDGTTTQRLTPVPVSGLLGGLLSSATVSVTNSSAVPGGLSVVQSDGSTGTTESG</sequence>
<dbReference type="PANTHER" id="PTHR22870:SF408">
    <property type="entry name" value="OS09G0560450 PROTEIN"/>
    <property type="match status" value="1"/>
</dbReference>
<dbReference type="InterPro" id="IPR038081">
    <property type="entry name" value="CalX-like_sf"/>
</dbReference>
<dbReference type="InterPro" id="IPR009091">
    <property type="entry name" value="RCC1/BLIP-II"/>
</dbReference>
<dbReference type="InterPro" id="IPR000408">
    <property type="entry name" value="Reg_chr_condens"/>
</dbReference>
<dbReference type="PROSITE" id="PS50012">
    <property type="entry name" value="RCC1_3"/>
    <property type="match status" value="3"/>
</dbReference>
<evidence type="ECO:0000313" key="2">
    <source>
        <dbReference type="EMBL" id="SVB64377.1"/>
    </source>
</evidence>
<accession>A0A382FQI7</accession>